<dbReference type="EMBL" id="JACRSY010000021">
    <property type="protein sequence ID" value="MBC8580463.1"/>
    <property type="molecule type" value="Genomic_DNA"/>
</dbReference>
<keyword evidence="2" id="KW-1185">Reference proteome</keyword>
<dbReference type="RefSeq" id="WP_249333239.1">
    <property type="nucleotide sequence ID" value="NZ_JACRSY010000021.1"/>
</dbReference>
<dbReference type="AlphaFoldDB" id="A0A926IF39"/>
<organism evidence="1 2">
    <name type="scientific">Zhenhengia yiwuensis</name>
    <dbReference type="NCBI Taxonomy" id="2763666"/>
    <lineage>
        <taxon>Bacteria</taxon>
        <taxon>Bacillati</taxon>
        <taxon>Bacillota</taxon>
        <taxon>Clostridia</taxon>
        <taxon>Lachnospirales</taxon>
        <taxon>Lachnospiraceae</taxon>
        <taxon>Zhenhengia</taxon>
    </lineage>
</organism>
<reference evidence="1" key="1">
    <citation type="submission" date="2020-08" db="EMBL/GenBank/DDBJ databases">
        <title>Genome public.</title>
        <authorList>
            <person name="Liu C."/>
            <person name="Sun Q."/>
        </authorList>
    </citation>
    <scope>NUCLEOTIDE SEQUENCE</scope>
    <source>
        <strain evidence="1">NSJ-12</strain>
    </source>
</reference>
<protein>
    <submittedName>
        <fullName evidence="1">Uncharacterized protein</fullName>
    </submittedName>
</protein>
<dbReference type="Proteomes" id="UP000655830">
    <property type="component" value="Unassembled WGS sequence"/>
</dbReference>
<accession>A0A926IF39</accession>
<sequence>MEIKCTKEEFKVLLDLVYAGNLLINGMREVDERIAPHAELEQKIFAMAKEFGLEDYIEFDEEFKEYMPTRAYENSEINDYIDAYEDKVFWEELVVRMARRQALNELGDENPDMTNAELRNRQIELEEYYEDEFIENGIYHLKWIKPEIQSEEEAKAKAKREQ</sequence>
<evidence type="ECO:0000313" key="2">
    <source>
        <dbReference type="Proteomes" id="UP000655830"/>
    </source>
</evidence>
<evidence type="ECO:0000313" key="1">
    <source>
        <dbReference type="EMBL" id="MBC8580463.1"/>
    </source>
</evidence>
<proteinExistence type="predicted"/>
<gene>
    <name evidence="1" type="ORF">H8718_13085</name>
</gene>
<name>A0A926IF39_9FIRM</name>
<comment type="caution">
    <text evidence="1">The sequence shown here is derived from an EMBL/GenBank/DDBJ whole genome shotgun (WGS) entry which is preliminary data.</text>
</comment>